<keyword evidence="2" id="KW-1185">Reference proteome</keyword>
<reference evidence="1 2" key="1">
    <citation type="journal article" date="2021" name="Commun. Biol.">
        <title>The genome of Shorea leprosula (Dipterocarpaceae) highlights the ecological relevance of drought in aseasonal tropical rainforests.</title>
        <authorList>
            <person name="Ng K.K.S."/>
            <person name="Kobayashi M.J."/>
            <person name="Fawcett J.A."/>
            <person name="Hatakeyama M."/>
            <person name="Paape T."/>
            <person name="Ng C.H."/>
            <person name="Ang C.C."/>
            <person name="Tnah L.H."/>
            <person name="Lee C.T."/>
            <person name="Nishiyama T."/>
            <person name="Sese J."/>
            <person name="O'Brien M.J."/>
            <person name="Copetti D."/>
            <person name="Mohd Noor M.I."/>
            <person name="Ong R.C."/>
            <person name="Putra M."/>
            <person name="Sireger I.Z."/>
            <person name="Indrioko S."/>
            <person name="Kosugi Y."/>
            <person name="Izuno A."/>
            <person name="Isagi Y."/>
            <person name="Lee S.L."/>
            <person name="Shimizu K.K."/>
        </authorList>
    </citation>
    <scope>NUCLEOTIDE SEQUENCE [LARGE SCALE GENOMIC DNA]</scope>
    <source>
        <strain evidence="1">214</strain>
    </source>
</reference>
<dbReference type="EMBL" id="BPVZ01000238">
    <property type="protein sequence ID" value="GKV47853.1"/>
    <property type="molecule type" value="Genomic_DNA"/>
</dbReference>
<accession>A0AAV5MG73</accession>
<proteinExistence type="predicted"/>
<evidence type="ECO:0000313" key="2">
    <source>
        <dbReference type="Proteomes" id="UP001054252"/>
    </source>
</evidence>
<gene>
    <name evidence="1" type="ORF">SLEP1_g54711</name>
</gene>
<comment type="caution">
    <text evidence="1">The sequence shown here is derived from an EMBL/GenBank/DDBJ whole genome shotgun (WGS) entry which is preliminary data.</text>
</comment>
<organism evidence="1 2">
    <name type="scientific">Rubroshorea leprosula</name>
    <dbReference type="NCBI Taxonomy" id="152421"/>
    <lineage>
        <taxon>Eukaryota</taxon>
        <taxon>Viridiplantae</taxon>
        <taxon>Streptophyta</taxon>
        <taxon>Embryophyta</taxon>
        <taxon>Tracheophyta</taxon>
        <taxon>Spermatophyta</taxon>
        <taxon>Magnoliopsida</taxon>
        <taxon>eudicotyledons</taxon>
        <taxon>Gunneridae</taxon>
        <taxon>Pentapetalae</taxon>
        <taxon>rosids</taxon>
        <taxon>malvids</taxon>
        <taxon>Malvales</taxon>
        <taxon>Dipterocarpaceae</taxon>
        <taxon>Rubroshorea</taxon>
    </lineage>
</organism>
<dbReference type="Proteomes" id="UP001054252">
    <property type="component" value="Unassembled WGS sequence"/>
</dbReference>
<dbReference type="AlphaFoldDB" id="A0AAV5MG73"/>
<name>A0AAV5MG73_9ROSI</name>
<protein>
    <submittedName>
        <fullName evidence="1">Uncharacterized protein</fullName>
    </submittedName>
</protein>
<evidence type="ECO:0000313" key="1">
    <source>
        <dbReference type="EMBL" id="GKV47853.1"/>
    </source>
</evidence>
<sequence length="62" mass="6878">MPEILAANAQKVSAVHSEQINNGEAMSEAKDVIQLIPKIMKRKGNADKLDNITNDENAFQKR</sequence>